<sequence length="74" mass="8155">MKSMLNQSLARLEQLDCTEQDYKKALAALSDRELAKVERLDDIPALSEAEANELDSILGRVHDFLVGAGHRAAC</sequence>
<protein>
    <submittedName>
        <fullName evidence="1">Uncharacterized protein</fullName>
    </submittedName>
</protein>
<gene>
    <name evidence="1" type="ordered locus">Mmc1_2470</name>
</gene>
<dbReference type="EMBL" id="CP000471">
    <property type="protein sequence ID" value="ABK44970.1"/>
    <property type="molecule type" value="Genomic_DNA"/>
</dbReference>
<dbReference type="KEGG" id="mgm:Mmc1_2470"/>
<reference evidence="2" key="1">
    <citation type="journal article" date="2009" name="Appl. Environ. Microbiol.">
        <title>Complete genome sequence of the chemolithoautotrophic marine magnetotactic coccus strain MC-1.</title>
        <authorList>
            <person name="Schubbe S."/>
            <person name="Williams T.J."/>
            <person name="Xie G."/>
            <person name="Kiss H.E."/>
            <person name="Brettin T.S."/>
            <person name="Martinez D."/>
            <person name="Ross C.A."/>
            <person name="Schuler D."/>
            <person name="Cox B.L."/>
            <person name="Nealson K.H."/>
            <person name="Bazylinski D.A."/>
        </authorList>
    </citation>
    <scope>NUCLEOTIDE SEQUENCE [LARGE SCALE GENOMIC DNA]</scope>
    <source>
        <strain evidence="2">ATCC BAA-1437 / JCM 17883 / MC-1</strain>
    </source>
</reference>
<dbReference type="Proteomes" id="UP000002586">
    <property type="component" value="Chromosome"/>
</dbReference>
<dbReference type="HOGENOM" id="CLU_2683478_0_0_5"/>
<evidence type="ECO:0000313" key="1">
    <source>
        <dbReference type="EMBL" id="ABK44970.1"/>
    </source>
</evidence>
<dbReference type="STRING" id="156889.Mmc1_2470"/>
<dbReference type="OrthoDB" id="9924031at2"/>
<reference evidence="1 2" key="2">
    <citation type="journal article" date="2012" name="Int. J. Syst. Evol. Microbiol.">
        <title>Magnetococcus marinus gen. nov., sp. nov., a marine, magnetotactic bacterium that represents a novel lineage (Magnetococcaceae fam. nov.; Magnetococcales ord. nov.) at the base of the Alphaproteobacteria.</title>
        <authorList>
            <person name="Bazylinski D.A."/>
            <person name="Williams T.J."/>
            <person name="Lefevre C.T."/>
            <person name="Berg R.J."/>
            <person name="Zhang C.L."/>
            <person name="Bowser S.S."/>
            <person name="Dean A.J."/>
            <person name="Beveridge T.J."/>
        </authorList>
    </citation>
    <scope>NUCLEOTIDE SEQUENCE [LARGE SCALE GENOMIC DNA]</scope>
    <source>
        <strain evidence="2">ATCC BAA-1437 / JCM 17883 / MC-1</strain>
    </source>
</reference>
<evidence type="ECO:0000313" key="2">
    <source>
        <dbReference type="Proteomes" id="UP000002586"/>
    </source>
</evidence>
<dbReference type="RefSeq" id="WP_011714089.1">
    <property type="nucleotide sequence ID" value="NC_008576.1"/>
</dbReference>
<accession>A0LAH7</accession>
<keyword evidence="2" id="KW-1185">Reference proteome</keyword>
<dbReference type="AlphaFoldDB" id="A0LAH7"/>
<proteinExistence type="predicted"/>
<name>A0LAH7_MAGMM</name>
<organism evidence="1 2">
    <name type="scientific">Magnetococcus marinus (strain ATCC BAA-1437 / JCM 17883 / MC-1)</name>
    <dbReference type="NCBI Taxonomy" id="156889"/>
    <lineage>
        <taxon>Bacteria</taxon>
        <taxon>Pseudomonadati</taxon>
        <taxon>Pseudomonadota</taxon>
        <taxon>Magnetococcia</taxon>
        <taxon>Magnetococcales</taxon>
        <taxon>Magnetococcaceae</taxon>
        <taxon>Magnetococcus</taxon>
    </lineage>
</organism>